<comment type="similarity">
    <text evidence="4">Belongs to the ABC transporter superfamily. ABCF family. EF3 (TC 3.A.1.121) subfamily.</text>
</comment>
<accession>A0A8J4B206</accession>
<reference evidence="7" key="1">
    <citation type="journal article" date="2021" name="Proc. Natl. Acad. Sci. U.S.A.">
        <title>Three genomes in the algal genus Volvox reveal the fate of a haploid sex-determining region after a transition to homothallism.</title>
        <authorList>
            <person name="Yamamoto K."/>
            <person name="Hamaji T."/>
            <person name="Kawai-Toyooka H."/>
            <person name="Matsuzaki R."/>
            <person name="Takahashi F."/>
            <person name="Nishimura Y."/>
            <person name="Kawachi M."/>
            <person name="Noguchi H."/>
            <person name="Minakuchi Y."/>
            <person name="Umen J.G."/>
            <person name="Toyoda A."/>
            <person name="Nozaki H."/>
        </authorList>
    </citation>
    <scope>NUCLEOTIDE SEQUENCE</scope>
    <source>
        <strain evidence="7">NIES-3780</strain>
    </source>
</reference>
<keyword evidence="1" id="KW-0677">Repeat</keyword>
<dbReference type="PROSITE" id="PS00211">
    <property type="entry name" value="ABC_TRANSPORTER_1"/>
    <property type="match status" value="2"/>
</dbReference>
<dbReference type="InterPro" id="IPR027417">
    <property type="entry name" value="P-loop_NTPase"/>
</dbReference>
<feature type="domain" description="ABC transporter" evidence="6">
    <location>
        <begin position="135"/>
        <end position="393"/>
    </location>
</feature>
<feature type="domain" description="ABC transporter" evidence="6">
    <location>
        <begin position="462"/>
        <end position="677"/>
    </location>
</feature>
<dbReference type="CDD" id="cd03221">
    <property type="entry name" value="ABCF_EF-3"/>
    <property type="match status" value="2"/>
</dbReference>
<dbReference type="GO" id="GO:0005524">
    <property type="term" value="F:ATP binding"/>
    <property type="evidence" value="ECO:0007669"/>
    <property type="project" value="UniProtKB-KW"/>
</dbReference>
<dbReference type="GO" id="GO:0016887">
    <property type="term" value="F:ATP hydrolysis activity"/>
    <property type="evidence" value="ECO:0007669"/>
    <property type="project" value="InterPro"/>
</dbReference>
<comment type="caution">
    <text evidence="7">The sequence shown here is derived from an EMBL/GenBank/DDBJ whole genome shotgun (WGS) entry which is preliminary data.</text>
</comment>
<dbReference type="PANTHER" id="PTHR42855:SF1">
    <property type="entry name" value="ABC TRANSPORTER DOMAIN-CONTAINING PROTEIN"/>
    <property type="match status" value="1"/>
</dbReference>
<dbReference type="SMART" id="SM00382">
    <property type="entry name" value="AAA"/>
    <property type="match status" value="2"/>
</dbReference>
<sequence>HDTCYHNRALLLQPRPLSYLGLLTGDMRQSLGKREATSSGRSAPPICIRRGRHCSSARANRKVAVLRGWTPLEQDPCTSGRRCTVIVRIAEVAAVQSPVVATDPAEQPLAPAVETLNDAETEKSRTGSSGISSGIRLENIAMTFKNQQVLKDCSWEVKKGERVGLVGVNGAGKTTQLQIIMGRLQPDSGEVIKARRNMRIAYLAQEFDVQPGRTVREEFYSVYETQLKIKRRQEELSLSLESVGDDMDRMQQILDELDKLNNKVVDLDVELLDKKIDQMMPELGFRAEDNDRLVASFSGGWQMRMCLGKLLLQEPDLLLLDEPTNHLDLDAIQWLEGYLKQQDVPLVIVSHDREFLDQLCTKIVETERGVSTTYPGNYTQYVASKNEKTALQWSAWEKQQKEIARQEEIMQRLAGGAQSGRASQAEKALERIRAEGLIEKPFVPKKKSFTFPHVEKMGQRVLTIEGLTHGYPGRPLFKNCNLEIAKGDRVAIIGPNGAGKSTLLRLIMGREAAQSGSVRLGEHNIVPNYFEQNQAEALDLELTVLDTLVKASPDAKMNDLKALLGRMLFSGAAMEKKVRVLSGGEKARLAMAKFMCTQGTLLVLDEPTNHLDIPSKEMLEEAIRAFQGAVIAVSHDRYFLRQIATRVLLVEGRKLQDYQGDYEYYLSKNEDEAAKMEEKEAKMKEIEKDNVKAKSKMTKAEKERLKKDKAKAFHAQAEAKKKK</sequence>
<evidence type="ECO:0000313" key="7">
    <source>
        <dbReference type="EMBL" id="GIL52001.1"/>
    </source>
</evidence>
<dbReference type="FunFam" id="3.40.50.300:FF:000309">
    <property type="entry name" value="ABC transporter ATP-binding protein"/>
    <property type="match status" value="1"/>
</dbReference>
<dbReference type="Pfam" id="PF00005">
    <property type="entry name" value="ABC_tran"/>
    <property type="match status" value="2"/>
</dbReference>
<evidence type="ECO:0000256" key="5">
    <source>
        <dbReference type="SAM" id="MobiDB-lite"/>
    </source>
</evidence>
<protein>
    <recommendedName>
        <fullName evidence="6">ABC transporter domain-containing protein</fullName>
    </recommendedName>
</protein>
<dbReference type="PANTHER" id="PTHR42855">
    <property type="entry name" value="ABC TRANSPORTER ATP-BINDING SUBUNIT"/>
    <property type="match status" value="1"/>
</dbReference>
<dbReference type="Gene3D" id="3.40.50.300">
    <property type="entry name" value="P-loop containing nucleotide triphosphate hydrolases"/>
    <property type="match status" value="2"/>
</dbReference>
<proteinExistence type="inferred from homology"/>
<dbReference type="FunFam" id="3.40.50.300:FF:000011">
    <property type="entry name" value="Putative ABC transporter ATP-binding component"/>
    <property type="match status" value="1"/>
</dbReference>
<dbReference type="InterPro" id="IPR051309">
    <property type="entry name" value="ABCF_ATPase"/>
</dbReference>
<keyword evidence="2" id="KW-0547">Nucleotide-binding</keyword>
<evidence type="ECO:0000256" key="3">
    <source>
        <dbReference type="ARBA" id="ARBA00022840"/>
    </source>
</evidence>
<dbReference type="InterPro" id="IPR017871">
    <property type="entry name" value="ABC_transporter-like_CS"/>
</dbReference>
<dbReference type="GO" id="GO:0003676">
    <property type="term" value="F:nucleic acid binding"/>
    <property type="evidence" value="ECO:0007669"/>
    <property type="project" value="UniProtKB-ARBA"/>
</dbReference>
<gene>
    <name evidence="7" type="ORF">Vafri_7968</name>
</gene>
<keyword evidence="8" id="KW-1185">Reference proteome</keyword>
<evidence type="ECO:0000256" key="2">
    <source>
        <dbReference type="ARBA" id="ARBA00022741"/>
    </source>
</evidence>
<evidence type="ECO:0000259" key="6">
    <source>
        <dbReference type="PROSITE" id="PS50893"/>
    </source>
</evidence>
<feature type="region of interest" description="Disordered" evidence="5">
    <location>
        <begin position="690"/>
        <end position="723"/>
    </location>
</feature>
<dbReference type="InterPro" id="IPR032781">
    <property type="entry name" value="ABC_tran_Xtn"/>
</dbReference>
<evidence type="ECO:0000256" key="1">
    <source>
        <dbReference type="ARBA" id="ARBA00022737"/>
    </source>
</evidence>
<evidence type="ECO:0000313" key="8">
    <source>
        <dbReference type="Proteomes" id="UP000747399"/>
    </source>
</evidence>
<keyword evidence="3" id="KW-0067">ATP-binding</keyword>
<dbReference type="Pfam" id="PF12848">
    <property type="entry name" value="ABC_tran_Xtn"/>
    <property type="match status" value="1"/>
</dbReference>
<dbReference type="SUPFAM" id="SSF52540">
    <property type="entry name" value="P-loop containing nucleoside triphosphate hydrolases"/>
    <property type="match status" value="2"/>
</dbReference>
<dbReference type="InterPro" id="IPR003439">
    <property type="entry name" value="ABC_transporter-like_ATP-bd"/>
</dbReference>
<evidence type="ECO:0000256" key="4">
    <source>
        <dbReference type="ARBA" id="ARBA00061344"/>
    </source>
</evidence>
<dbReference type="PROSITE" id="PS50893">
    <property type="entry name" value="ABC_TRANSPORTER_2"/>
    <property type="match status" value="2"/>
</dbReference>
<dbReference type="AlphaFoldDB" id="A0A8J4B206"/>
<name>A0A8J4B206_9CHLO</name>
<feature type="compositionally biased region" description="Basic and acidic residues" evidence="5">
    <location>
        <begin position="690"/>
        <end position="706"/>
    </location>
</feature>
<dbReference type="InterPro" id="IPR003593">
    <property type="entry name" value="AAA+_ATPase"/>
</dbReference>
<dbReference type="EMBL" id="BNCO01000012">
    <property type="protein sequence ID" value="GIL52001.1"/>
    <property type="molecule type" value="Genomic_DNA"/>
</dbReference>
<dbReference type="Proteomes" id="UP000747399">
    <property type="component" value="Unassembled WGS sequence"/>
</dbReference>
<feature type="non-terminal residue" evidence="7">
    <location>
        <position position="723"/>
    </location>
</feature>
<organism evidence="7 8">
    <name type="scientific">Volvox africanus</name>
    <dbReference type="NCBI Taxonomy" id="51714"/>
    <lineage>
        <taxon>Eukaryota</taxon>
        <taxon>Viridiplantae</taxon>
        <taxon>Chlorophyta</taxon>
        <taxon>core chlorophytes</taxon>
        <taxon>Chlorophyceae</taxon>
        <taxon>CS clade</taxon>
        <taxon>Chlamydomonadales</taxon>
        <taxon>Volvocaceae</taxon>
        <taxon>Volvox</taxon>
    </lineage>
</organism>